<sequence length="158" mass="18855">MNNYVRHATFYSWSKKGKLKGLNKELFNDLVADLVLLKKGEGFTFLRLNKVPTFRKVMNCEDEEFRKTKIRFVQLIKLLPDGVAQVSLLAGYGLLMEYKEKKTLKERRLKLMRTLSISYDTLEEIEWISIQELAKYIFDIKENEENFLWLRKSSTYHF</sequence>
<name>A0ABQ1PIU8_9ENTE</name>
<accession>A0ABQ1PIU8</accession>
<keyword evidence="2" id="KW-1185">Reference proteome</keyword>
<dbReference type="EMBL" id="BMKI01000007">
    <property type="protein sequence ID" value="GGC97835.1"/>
    <property type="molecule type" value="Genomic_DNA"/>
</dbReference>
<evidence type="ECO:0000313" key="2">
    <source>
        <dbReference type="Proteomes" id="UP000630615"/>
    </source>
</evidence>
<gene>
    <name evidence="1" type="ORF">GCM10011573_29210</name>
</gene>
<dbReference type="Proteomes" id="UP000630615">
    <property type="component" value="Unassembled WGS sequence"/>
</dbReference>
<comment type="caution">
    <text evidence="1">The sequence shown here is derived from an EMBL/GenBank/DDBJ whole genome shotgun (WGS) entry which is preliminary data.</text>
</comment>
<dbReference type="RefSeq" id="WP_088270687.1">
    <property type="nucleotide sequence ID" value="NZ_BMKI01000007.1"/>
</dbReference>
<organism evidence="1 2">
    <name type="scientific">Enterococcus wangshanyuanii</name>
    <dbReference type="NCBI Taxonomy" id="2005703"/>
    <lineage>
        <taxon>Bacteria</taxon>
        <taxon>Bacillati</taxon>
        <taxon>Bacillota</taxon>
        <taxon>Bacilli</taxon>
        <taxon>Lactobacillales</taxon>
        <taxon>Enterococcaceae</taxon>
        <taxon>Enterococcus</taxon>
    </lineage>
</organism>
<protein>
    <submittedName>
        <fullName evidence="1">Uncharacterized protein</fullName>
    </submittedName>
</protein>
<evidence type="ECO:0000313" key="1">
    <source>
        <dbReference type="EMBL" id="GGC97835.1"/>
    </source>
</evidence>
<proteinExistence type="predicted"/>
<reference evidence="2" key="1">
    <citation type="journal article" date="2019" name="Int. J. Syst. Evol. Microbiol.">
        <title>The Global Catalogue of Microorganisms (GCM) 10K type strain sequencing project: providing services to taxonomists for standard genome sequencing and annotation.</title>
        <authorList>
            <consortium name="The Broad Institute Genomics Platform"/>
            <consortium name="The Broad Institute Genome Sequencing Center for Infectious Disease"/>
            <person name="Wu L."/>
            <person name="Ma J."/>
        </authorList>
    </citation>
    <scope>NUCLEOTIDE SEQUENCE [LARGE SCALE GENOMIC DNA]</scope>
    <source>
        <strain evidence="2">CGMCC 1.15942</strain>
    </source>
</reference>